<sequence length="218" mass="23918">MKATITENFKREVQIPIKNVTLSGELIIPKGATGLVIFSHGSGSSRFSPRNNKVADTIRESNVATLLFDLLTEQEDAVYDNRFNIGLLTNRLISVTHWVMSQQETKHLNIGYFGASTGAASALNAAATELGKEIKAVVSRGGRPDLSLPVLEFVKAPVLLIVGGNDIEVIKLNQLAYKKLKCEKELKIIPGATHLFEERGALEEVAHTSAIWFKKHLK</sequence>
<evidence type="ECO:0000313" key="3">
    <source>
        <dbReference type="EMBL" id="MBL6448079.1"/>
    </source>
</evidence>
<feature type="domain" description="Dienelactone hydrolase" evidence="2">
    <location>
        <begin position="89"/>
        <end position="202"/>
    </location>
</feature>
<dbReference type="InterPro" id="IPR002925">
    <property type="entry name" value="Dienelactn_hydro"/>
</dbReference>
<dbReference type="GO" id="GO:0052689">
    <property type="term" value="F:carboxylic ester hydrolase activity"/>
    <property type="evidence" value="ECO:0007669"/>
    <property type="project" value="UniProtKB-ARBA"/>
</dbReference>
<name>A0A937FXX5_9BACT</name>
<dbReference type="RefSeq" id="WP_202857615.1">
    <property type="nucleotide sequence ID" value="NZ_JAEUGD010000058.1"/>
</dbReference>
<accession>A0A937FXX5</accession>
<dbReference type="AlphaFoldDB" id="A0A937FXX5"/>
<evidence type="ECO:0000313" key="4">
    <source>
        <dbReference type="Proteomes" id="UP000614216"/>
    </source>
</evidence>
<dbReference type="PANTHER" id="PTHR22946">
    <property type="entry name" value="DIENELACTONE HYDROLASE DOMAIN-CONTAINING PROTEIN-RELATED"/>
    <property type="match status" value="1"/>
</dbReference>
<keyword evidence="4" id="KW-1185">Reference proteome</keyword>
<protein>
    <submittedName>
        <fullName evidence="3">Dienelactone hydrolase family protein</fullName>
    </submittedName>
</protein>
<organism evidence="3 4">
    <name type="scientific">Fulvivirga marina</name>
    <dbReference type="NCBI Taxonomy" id="2494733"/>
    <lineage>
        <taxon>Bacteria</taxon>
        <taxon>Pseudomonadati</taxon>
        <taxon>Bacteroidota</taxon>
        <taxon>Cytophagia</taxon>
        <taxon>Cytophagales</taxon>
        <taxon>Fulvivirgaceae</taxon>
        <taxon>Fulvivirga</taxon>
    </lineage>
</organism>
<evidence type="ECO:0000259" key="2">
    <source>
        <dbReference type="Pfam" id="PF01738"/>
    </source>
</evidence>
<dbReference type="Gene3D" id="3.40.50.1820">
    <property type="entry name" value="alpha/beta hydrolase"/>
    <property type="match status" value="1"/>
</dbReference>
<dbReference type="InterPro" id="IPR029058">
    <property type="entry name" value="AB_hydrolase_fold"/>
</dbReference>
<dbReference type="Pfam" id="PF01738">
    <property type="entry name" value="DLH"/>
    <property type="match status" value="1"/>
</dbReference>
<reference evidence="3" key="1">
    <citation type="submission" date="2021-01" db="EMBL/GenBank/DDBJ databases">
        <title>Fulvivirga kasyanovii gen. nov., sp nov., a novel member of the phylum Bacteroidetes isolated from seawater in a mussel farm.</title>
        <authorList>
            <person name="Zhao L.-H."/>
            <person name="Wang Z.-J."/>
        </authorList>
    </citation>
    <scope>NUCLEOTIDE SEQUENCE</scope>
    <source>
        <strain evidence="3">29W222</strain>
    </source>
</reference>
<dbReference type="SUPFAM" id="SSF53474">
    <property type="entry name" value="alpha/beta-Hydrolases"/>
    <property type="match status" value="1"/>
</dbReference>
<dbReference type="InterPro" id="IPR050261">
    <property type="entry name" value="FrsA_esterase"/>
</dbReference>
<gene>
    <name evidence="3" type="ORF">JMN32_17305</name>
</gene>
<dbReference type="Proteomes" id="UP000614216">
    <property type="component" value="Unassembled WGS sequence"/>
</dbReference>
<dbReference type="EMBL" id="JAEUGD010000058">
    <property type="protein sequence ID" value="MBL6448079.1"/>
    <property type="molecule type" value="Genomic_DNA"/>
</dbReference>
<dbReference type="PANTHER" id="PTHR22946:SF9">
    <property type="entry name" value="POLYKETIDE TRANSFERASE AF380"/>
    <property type="match status" value="1"/>
</dbReference>
<evidence type="ECO:0000256" key="1">
    <source>
        <dbReference type="ARBA" id="ARBA00022801"/>
    </source>
</evidence>
<comment type="caution">
    <text evidence="3">The sequence shown here is derived from an EMBL/GenBank/DDBJ whole genome shotgun (WGS) entry which is preliminary data.</text>
</comment>
<proteinExistence type="predicted"/>
<keyword evidence="1 3" id="KW-0378">Hydrolase</keyword>